<evidence type="ECO:0000256" key="1">
    <source>
        <dbReference type="ARBA" id="ARBA00022801"/>
    </source>
</evidence>
<name>A0A4S2GX01_9PROT</name>
<dbReference type="InterPro" id="IPR003736">
    <property type="entry name" value="PAAI_dom"/>
</dbReference>
<dbReference type="EC" id="3.1.2.20" evidence="5"/>
<evidence type="ECO:0000313" key="10">
    <source>
        <dbReference type="Proteomes" id="UP000308054"/>
    </source>
</evidence>
<evidence type="ECO:0000256" key="6">
    <source>
        <dbReference type="ARBA" id="ARBA00040062"/>
    </source>
</evidence>
<evidence type="ECO:0000256" key="2">
    <source>
        <dbReference type="ARBA" id="ARBA00035880"/>
    </source>
</evidence>
<keyword evidence="10" id="KW-1185">Reference proteome</keyword>
<dbReference type="GO" id="GO:0047617">
    <property type="term" value="F:fatty acyl-CoA hydrolase activity"/>
    <property type="evidence" value="ECO:0007669"/>
    <property type="project" value="UniProtKB-EC"/>
</dbReference>
<dbReference type="PANTHER" id="PTHR43240:SF20">
    <property type="entry name" value="MEDIUM_LONG-CHAIN ACYL-COA THIOESTERASE YIGI"/>
    <property type="match status" value="1"/>
</dbReference>
<dbReference type="RefSeq" id="WP_135997153.1">
    <property type="nucleotide sequence ID" value="NZ_CP071057.1"/>
</dbReference>
<evidence type="ECO:0000256" key="5">
    <source>
        <dbReference type="ARBA" id="ARBA00038894"/>
    </source>
</evidence>
<dbReference type="InterPro" id="IPR029069">
    <property type="entry name" value="HotDog_dom_sf"/>
</dbReference>
<comment type="catalytic activity">
    <reaction evidence="3">
        <text>a long-chain fatty acyl-CoA + H2O = a long-chain fatty acid + CoA + H(+)</text>
        <dbReference type="Rhea" id="RHEA:67680"/>
        <dbReference type="ChEBI" id="CHEBI:15377"/>
        <dbReference type="ChEBI" id="CHEBI:15378"/>
        <dbReference type="ChEBI" id="CHEBI:57287"/>
        <dbReference type="ChEBI" id="CHEBI:57560"/>
        <dbReference type="ChEBI" id="CHEBI:83139"/>
    </reaction>
</comment>
<comment type="caution">
    <text evidence="9">The sequence shown here is derived from an EMBL/GenBank/DDBJ whole genome shotgun (WGS) entry which is preliminary data.</text>
</comment>
<dbReference type="Pfam" id="PF03061">
    <property type="entry name" value="4HBT"/>
    <property type="match status" value="1"/>
</dbReference>
<dbReference type="OrthoDB" id="9806185at2"/>
<dbReference type="AlphaFoldDB" id="A0A4S2GX01"/>
<reference evidence="9 10" key="1">
    <citation type="journal article" date="2017" name="Int. J. Syst. Evol. Microbiol.">
        <title>Marinicauda algicola sp. nov., isolated from a marine red alga Rhodosorus marinus.</title>
        <authorList>
            <person name="Jeong S.E."/>
            <person name="Jeon S.H."/>
            <person name="Chun B.H."/>
            <person name="Kim D.W."/>
            <person name="Jeon C.O."/>
        </authorList>
    </citation>
    <scope>NUCLEOTIDE SEQUENCE [LARGE SCALE GENOMIC DNA]</scope>
    <source>
        <strain evidence="9 10">JCM 31718</strain>
    </source>
</reference>
<comment type="catalytic activity">
    <reaction evidence="7">
        <text>a medium-chain fatty acyl-CoA + H2O = a medium-chain fatty acid + CoA + H(+)</text>
        <dbReference type="Rhea" id="RHEA:68184"/>
        <dbReference type="ChEBI" id="CHEBI:15377"/>
        <dbReference type="ChEBI" id="CHEBI:15378"/>
        <dbReference type="ChEBI" id="CHEBI:57287"/>
        <dbReference type="ChEBI" id="CHEBI:59558"/>
        <dbReference type="ChEBI" id="CHEBI:90546"/>
    </reaction>
</comment>
<dbReference type="PANTHER" id="PTHR43240">
    <property type="entry name" value="1,4-DIHYDROXY-2-NAPHTHOYL-COA THIOESTERASE 1"/>
    <property type="match status" value="1"/>
</dbReference>
<evidence type="ECO:0000256" key="7">
    <source>
        <dbReference type="ARBA" id="ARBA00048062"/>
    </source>
</evidence>
<accession>A0A4S2GX01</accession>
<dbReference type="Gene3D" id="3.10.129.10">
    <property type="entry name" value="Hotdog Thioesterase"/>
    <property type="match status" value="1"/>
</dbReference>
<evidence type="ECO:0000313" key="9">
    <source>
        <dbReference type="EMBL" id="TGY87586.1"/>
    </source>
</evidence>
<gene>
    <name evidence="9" type="ORF">E5163_14210</name>
</gene>
<protein>
    <recommendedName>
        <fullName evidence="6">Medium/long-chain acyl-CoA thioesterase YigI</fullName>
        <ecNumber evidence="5">3.1.2.20</ecNumber>
    </recommendedName>
</protein>
<evidence type="ECO:0000256" key="4">
    <source>
        <dbReference type="ARBA" id="ARBA00038381"/>
    </source>
</evidence>
<proteinExistence type="inferred from homology"/>
<organism evidence="9 10">
    <name type="scientific">Marinicauda algicola</name>
    <dbReference type="NCBI Taxonomy" id="2029849"/>
    <lineage>
        <taxon>Bacteria</taxon>
        <taxon>Pseudomonadati</taxon>
        <taxon>Pseudomonadota</taxon>
        <taxon>Alphaproteobacteria</taxon>
        <taxon>Maricaulales</taxon>
        <taxon>Maricaulaceae</taxon>
        <taxon>Marinicauda</taxon>
    </lineage>
</organism>
<dbReference type="NCBIfam" id="TIGR00369">
    <property type="entry name" value="unchar_dom_1"/>
    <property type="match status" value="1"/>
</dbReference>
<keyword evidence="1" id="KW-0378">Hydrolase</keyword>
<dbReference type="Proteomes" id="UP000308054">
    <property type="component" value="Unassembled WGS sequence"/>
</dbReference>
<dbReference type="EMBL" id="SRXW01000005">
    <property type="protein sequence ID" value="TGY87586.1"/>
    <property type="molecule type" value="Genomic_DNA"/>
</dbReference>
<sequence>MTDIASGRREPEVTAEQFRRIMEIQPFTRWTGVELVRVERGLVETRLKLRKQDMTQHHGFLHGGLVAFLADNAAAYAAATEVGDVLTSQFSLNFLSPGVGDAFFTRAEVVKAGRRQVTVRVDVFAESEGQRKLIAIATATILPAGSAAIGRLPEAR</sequence>
<dbReference type="InterPro" id="IPR006683">
    <property type="entry name" value="Thioestr_dom"/>
</dbReference>
<comment type="similarity">
    <text evidence="4">Belongs to the YigI thioesterase family.</text>
</comment>
<dbReference type="CDD" id="cd03443">
    <property type="entry name" value="PaaI_thioesterase"/>
    <property type="match status" value="1"/>
</dbReference>
<dbReference type="SUPFAM" id="SSF54637">
    <property type="entry name" value="Thioesterase/thiol ester dehydrase-isomerase"/>
    <property type="match status" value="1"/>
</dbReference>
<comment type="catalytic activity">
    <reaction evidence="2">
        <text>a fatty acyl-CoA + H2O = a fatty acid + CoA + H(+)</text>
        <dbReference type="Rhea" id="RHEA:16781"/>
        <dbReference type="ChEBI" id="CHEBI:15377"/>
        <dbReference type="ChEBI" id="CHEBI:15378"/>
        <dbReference type="ChEBI" id="CHEBI:28868"/>
        <dbReference type="ChEBI" id="CHEBI:57287"/>
        <dbReference type="ChEBI" id="CHEBI:77636"/>
        <dbReference type="EC" id="3.1.2.20"/>
    </reaction>
</comment>
<feature type="domain" description="Thioesterase" evidence="8">
    <location>
        <begin position="58"/>
        <end position="129"/>
    </location>
</feature>
<evidence type="ECO:0000256" key="3">
    <source>
        <dbReference type="ARBA" id="ARBA00036002"/>
    </source>
</evidence>
<evidence type="ECO:0000259" key="8">
    <source>
        <dbReference type="Pfam" id="PF03061"/>
    </source>
</evidence>